<feature type="compositionally biased region" description="Acidic residues" evidence="1">
    <location>
        <begin position="203"/>
        <end position="217"/>
    </location>
</feature>
<feature type="region of interest" description="Disordered" evidence="1">
    <location>
        <begin position="57"/>
        <end position="239"/>
    </location>
</feature>
<comment type="caution">
    <text evidence="3">The sequence shown here is derived from an EMBL/GenBank/DDBJ whole genome shotgun (WGS) entry which is preliminary data.</text>
</comment>
<gene>
    <name evidence="3" type="ORF">ACFQ4Y_10935</name>
</gene>
<organism evidence="3 4">
    <name type="scientific">Kroppenstedtia sanguinis</name>
    <dbReference type="NCBI Taxonomy" id="1380684"/>
    <lineage>
        <taxon>Bacteria</taxon>
        <taxon>Bacillati</taxon>
        <taxon>Bacillota</taxon>
        <taxon>Bacilli</taxon>
        <taxon>Bacillales</taxon>
        <taxon>Thermoactinomycetaceae</taxon>
        <taxon>Kroppenstedtia</taxon>
    </lineage>
</organism>
<feature type="compositionally biased region" description="Basic and acidic residues" evidence="1">
    <location>
        <begin position="135"/>
        <end position="158"/>
    </location>
</feature>
<sequence>MTEGGELKVPVNFYRTRKFRKVALFSFVGTLMISGYVPVAQAPQGHPWSLWGKKAVGSTVSDDQTTKKRIRLSQVEDSDRNKEETQENDNQSKLDSLERSHSETVRTHTTTQQQMSRSAKQENSGKSGTTPVTHPGKEKPVPDDSKPSDGDKPKDPTDNKPQPNPPEEGNPPDNEKPDPESPGEDPEQPGENPEQPGENPDQPGEDPEEPDEDPEQGDGDHSKPECPLKPILDDWEKVE</sequence>
<protein>
    <submittedName>
        <fullName evidence="3">Uncharacterized protein</fullName>
    </submittedName>
</protein>
<keyword evidence="4" id="KW-1185">Reference proteome</keyword>
<evidence type="ECO:0000313" key="4">
    <source>
        <dbReference type="Proteomes" id="UP001597282"/>
    </source>
</evidence>
<feature type="compositionally biased region" description="Low complexity" evidence="1">
    <location>
        <begin position="189"/>
        <end position="202"/>
    </location>
</feature>
<evidence type="ECO:0000256" key="1">
    <source>
        <dbReference type="SAM" id="MobiDB-lite"/>
    </source>
</evidence>
<feature type="compositionally biased region" description="Basic and acidic residues" evidence="1">
    <location>
        <begin position="77"/>
        <end position="106"/>
    </location>
</feature>
<dbReference type="Proteomes" id="UP001597282">
    <property type="component" value="Unassembled WGS sequence"/>
</dbReference>
<feature type="compositionally biased region" description="Basic and acidic residues" evidence="1">
    <location>
        <begin position="218"/>
        <end position="239"/>
    </location>
</feature>
<name>A0ABW4CBX5_9BACL</name>
<feature type="transmembrane region" description="Helical" evidence="2">
    <location>
        <begin position="22"/>
        <end position="39"/>
    </location>
</feature>
<reference evidence="4" key="1">
    <citation type="journal article" date="2019" name="Int. J. Syst. Evol. Microbiol.">
        <title>The Global Catalogue of Microorganisms (GCM) 10K type strain sequencing project: providing services to taxonomists for standard genome sequencing and annotation.</title>
        <authorList>
            <consortium name="The Broad Institute Genomics Platform"/>
            <consortium name="The Broad Institute Genome Sequencing Center for Infectious Disease"/>
            <person name="Wu L."/>
            <person name="Ma J."/>
        </authorList>
    </citation>
    <scope>NUCLEOTIDE SEQUENCE [LARGE SCALE GENOMIC DNA]</scope>
    <source>
        <strain evidence="4">S1</strain>
    </source>
</reference>
<keyword evidence="2" id="KW-0812">Transmembrane</keyword>
<proteinExistence type="predicted"/>
<evidence type="ECO:0000313" key="3">
    <source>
        <dbReference type="EMBL" id="MFD1427436.1"/>
    </source>
</evidence>
<accession>A0ABW4CBX5</accession>
<feature type="compositionally biased region" description="Polar residues" evidence="1">
    <location>
        <begin position="107"/>
        <end position="132"/>
    </location>
</feature>
<keyword evidence="2" id="KW-0472">Membrane</keyword>
<dbReference type="EMBL" id="JBHTNU010000009">
    <property type="protein sequence ID" value="MFD1427436.1"/>
    <property type="molecule type" value="Genomic_DNA"/>
</dbReference>
<evidence type="ECO:0000256" key="2">
    <source>
        <dbReference type="SAM" id="Phobius"/>
    </source>
</evidence>
<keyword evidence="2" id="KW-1133">Transmembrane helix</keyword>